<comment type="cofactor">
    <cofactor evidence="3">
        <name>Zn(2+)</name>
        <dbReference type="ChEBI" id="CHEBI:29105"/>
    </cofactor>
    <text evidence="3">Binds 2 Zn(2+) ions.</text>
</comment>
<protein>
    <recommendedName>
        <fullName evidence="1">alkaline phosphatase</fullName>
        <ecNumber evidence="1">3.1.3.1</ecNumber>
    </recommendedName>
</protein>
<feature type="binding site" evidence="3">
    <location>
        <position position="308"/>
    </location>
    <ligand>
        <name>Mg(2+)</name>
        <dbReference type="ChEBI" id="CHEBI:18420"/>
    </ligand>
</feature>
<accession>A0A9P3M142</accession>
<feature type="binding site" evidence="3">
    <location>
        <position position="509"/>
    </location>
    <ligand>
        <name>Zn(2+)</name>
        <dbReference type="ChEBI" id="CHEBI:29105"/>
        <label>2</label>
    </ligand>
</feature>
<evidence type="ECO:0000259" key="7">
    <source>
        <dbReference type="Pfam" id="PF09747"/>
    </source>
</evidence>
<evidence type="ECO:0000256" key="1">
    <source>
        <dbReference type="ARBA" id="ARBA00012647"/>
    </source>
</evidence>
<feature type="binding site" evidence="3">
    <location>
        <position position="467"/>
    </location>
    <ligand>
        <name>Zn(2+)</name>
        <dbReference type="ChEBI" id="CHEBI:29105"/>
        <label>2</label>
    </ligand>
</feature>
<evidence type="ECO:0000256" key="2">
    <source>
        <dbReference type="PIRSR" id="PIRSR601952-1"/>
    </source>
</evidence>
<dbReference type="GO" id="GO:0004035">
    <property type="term" value="F:alkaline phosphatase activity"/>
    <property type="evidence" value="ECO:0007669"/>
    <property type="project" value="UniProtKB-EC"/>
</dbReference>
<feature type="binding site" evidence="3">
    <location>
        <position position="193"/>
    </location>
    <ligand>
        <name>Mg(2+)</name>
        <dbReference type="ChEBI" id="CHEBI:18420"/>
    </ligand>
</feature>
<feature type="compositionally biased region" description="Polar residues" evidence="5">
    <location>
        <begin position="841"/>
        <end position="850"/>
    </location>
</feature>
<dbReference type="Pfam" id="PF09747">
    <property type="entry name" value="CCD97-like_C"/>
    <property type="match status" value="1"/>
</dbReference>
<evidence type="ECO:0000256" key="3">
    <source>
        <dbReference type="PIRSR" id="PIRSR601952-2"/>
    </source>
</evidence>
<feature type="binding site" evidence="3">
    <location>
        <position position="458"/>
    </location>
    <ligand>
        <name>Mg(2+)</name>
        <dbReference type="ChEBI" id="CHEBI:18420"/>
    </ligand>
</feature>
<feature type="binding site" evidence="3">
    <location>
        <position position="193"/>
    </location>
    <ligand>
        <name>Zn(2+)</name>
        <dbReference type="ChEBI" id="CHEBI:29105"/>
        <label>2</label>
    </ligand>
</feature>
<sequence length="1322" mass="145925">MVKVLSFALLSIATAISAVSAQLDKPGQFTRLGACPDLGCILPPNSATFLAGSKFDIRVEVHGEDQIQPDTDFKLTIQELSPAGKDNETSKPVEVSKFFKVKPDKPQGWNFTYFKDASQYWKAENGDADAATAVNVAAAAWRDVQIQKPGTYKALLSYEDKATGAKKTSESIWTVNPVAKKRKAKNVILFIGDGMTTAMITAARLISKPHISGMYQKKMHMDQFPVLGHVMTHSVDSLITDSANSASAYNTGHKSSSGALGVYGDSSPSPFDDPKQELLAQLLRRRSKKNGGSGGVGIVTTAEVQDATPAAVFAHTRQRGEKAAIVDQMIHGDAPVVADVILGGGGNYFHSKNGGKSLNGTDYYQVYAFEKGYKTVHDRDALLGYTGKDPLLGIFHAGNLDVWMDRNVYKDNLNQNGADPLGNGGPALNQPNLDEMVIKGLEVLDKRHRKEGWFMMAEGASVDKMMHPLDYDRALADLLELDNTIGKTKEWLKRNKLDEDTLILTTADHGHSFDVYGSVDTQYFNSFADGQDVEKKNSIGTYEKSGWPSYVDADGDGFPDDWNVRYTLAAGTAAFPTHREDFQVNVKGQRVPAVANGESHHHYTEYIANPDDAVHGITKVGTMSVSEPVGVHSLQDVPIFASGPGSELFAGIMDNTEVFHKIAEVLGLGEQNSTPHYIRLLMSLSPESIQRILRYLDPSLRTLETGFPTSTRPNEPALTQEQKRLKIENTLRTDPGIFLTKWGSVILYPRPQQSPVNAPSTLDLSGLSLSENLHTAKEILDLFVPLSKNYEVKYQLTRLYQQLQQISEHSNFKARRQQQGGPSAGPNDPENLHLHHYAPTPSLSTNTSMDVDSAENDSSRPSTSFSAKDHTTKSGQPIPEEQRRPIPAQNDLFTRSTLSLNTRRNRRLNYLLRYLAPPDSVESPAGLAAASSSQGRRSSGPSSQQQPHPVLASILSISGSMSNLSFSESTYFSDAEMEARAPELYQQYIGRFMDNDNTDDESDEDEDEDGDATGAEADDEREDSRRRSSAKQYPEPFAKDVGLVDRILWNIDHPTKRQLKLQRQEEMDRQNQYQEGAGGSGDRPSHVEPIIAQKPVEIEDEFEEEFDTESEGEDEAMGEDDRRGPLRTLQNDDEILVATSVTPPLPPDPTPGLLSSTMSSAAMTMEQPDARARFAEVENGNGLNSEDEEEDQETERRKEDQEALRRDFVLLMKQRFLDGLDINFDYSTVDFNESLDDLEQEDHDTEDRWFDADEEDEGDRGDEGGDLDEGSKDESGSKPRQTGSSKPAASATRLAASLGLNYDERVRAWESSAQNGPGDYDY</sequence>
<feature type="compositionally biased region" description="Acidic residues" evidence="5">
    <location>
        <begin position="1098"/>
        <end position="1118"/>
    </location>
</feature>
<feature type="compositionally biased region" description="Basic and acidic residues" evidence="5">
    <location>
        <begin position="1194"/>
        <end position="1204"/>
    </location>
</feature>
<feature type="binding site" evidence="3">
    <location>
        <position position="463"/>
    </location>
    <ligand>
        <name>Zn(2+)</name>
        <dbReference type="ChEBI" id="CHEBI:29105"/>
        <label>2</label>
    </ligand>
</feature>
<keyword evidence="9" id="KW-1185">Reference proteome</keyword>
<feature type="compositionally biased region" description="Polar residues" evidence="5">
    <location>
        <begin position="1278"/>
        <end position="1287"/>
    </location>
</feature>
<keyword evidence="6" id="KW-0732">Signal</keyword>
<comment type="similarity">
    <text evidence="4">Belongs to the alkaline phosphatase family.</text>
</comment>
<dbReference type="InterPro" id="IPR040233">
    <property type="entry name" value="CCD97-like_C"/>
</dbReference>
<feature type="compositionally biased region" description="Polar residues" evidence="5">
    <location>
        <begin position="246"/>
        <end position="258"/>
    </location>
</feature>
<feature type="compositionally biased region" description="Acidic residues" evidence="5">
    <location>
        <begin position="1252"/>
        <end position="1268"/>
    </location>
</feature>
<reference evidence="8" key="1">
    <citation type="submission" date="2021-11" db="EMBL/GenBank/DDBJ databases">
        <authorList>
            <person name="Herlambang A."/>
            <person name="Guo Y."/>
            <person name="Takashima Y."/>
            <person name="Nishizawa T."/>
        </authorList>
    </citation>
    <scope>NUCLEOTIDE SEQUENCE</scope>
    <source>
        <strain evidence="8">E1425</strain>
    </source>
</reference>
<feature type="region of interest" description="Disordered" evidence="5">
    <location>
        <begin position="810"/>
        <end position="897"/>
    </location>
</feature>
<comment type="caution">
    <text evidence="8">The sequence shown here is derived from an EMBL/GenBank/DDBJ whole genome shotgun (WGS) entry which is preliminary data.</text>
</comment>
<feature type="region of interest" description="Disordered" evidence="5">
    <location>
        <begin position="918"/>
        <end position="948"/>
    </location>
</feature>
<dbReference type="GO" id="GO:0046872">
    <property type="term" value="F:metal ion binding"/>
    <property type="evidence" value="ECO:0007669"/>
    <property type="project" value="UniProtKB-KW"/>
</dbReference>
<dbReference type="SUPFAM" id="SSF53649">
    <property type="entry name" value="Alkaline phosphatase-like"/>
    <property type="match status" value="1"/>
</dbReference>
<dbReference type="PANTHER" id="PTHR11596:SF72">
    <property type="entry name" value="ALKALINE PHOSPHATASE"/>
    <property type="match status" value="1"/>
</dbReference>
<reference evidence="8" key="2">
    <citation type="journal article" date="2022" name="Microbiol. Resour. Announc.">
        <title>Whole-Genome Sequence of Entomortierella parvispora E1425, a Mucoromycotan Fungus Associated with Burkholderiaceae-Related Endosymbiotic Bacteria.</title>
        <authorList>
            <person name="Herlambang A."/>
            <person name="Guo Y."/>
            <person name="Takashima Y."/>
            <person name="Narisawa K."/>
            <person name="Ohta H."/>
            <person name="Nishizawa T."/>
        </authorList>
    </citation>
    <scope>NUCLEOTIDE SEQUENCE</scope>
    <source>
        <strain evidence="8">E1425</strain>
    </source>
</reference>
<feature type="compositionally biased region" description="Acidic residues" evidence="5">
    <location>
        <begin position="996"/>
        <end position="1021"/>
    </location>
</feature>
<feature type="binding site" evidence="3">
    <location>
        <position position="508"/>
    </location>
    <ligand>
        <name>Zn(2+)</name>
        <dbReference type="ChEBI" id="CHEBI:29105"/>
        <label>2</label>
    </ligand>
</feature>
<keyword evidence="3" id="KW-0862">Zinc</keyword>
<comment type="cofactor">
    <cofactor evidence="3">
        <name>Mg(2+)</name>
        <dbReference type="ChEBI" id="CHEBI:18420"/>
    </cofactor>
    <text evidence="3">Binds 1 Mg(2+) ion.</text>
</comment>
<feature type="region of interest" description="Disordered" evidence="5">
    <location>
        <begin position="1235"/>
        <end position="1292"/>
    </location>
</feature>
<gene>
    <name evidence="8" type="ORF">EMPS_10550</name>
</gene>
<dbReference type="InterPro" id="IPR017850">
    <property type="entry name" value="Alkaline_phosphatase_core_sf"/>
</dbReference>
<keyword evidence="3" id="KW-0479">Metal-binding</keyword>
<evidence type="ECO:0000313" key="8">
    <source>
        <dbReference type="EMBL" id="GJJ78191.1"/>
    </source>
</evidence>
<feature type="signal peptide" evidence="6">
    <location>
        <begin position="1"/>
        <end position="21"/>
    </location>
</feature>
<dbReference type="Proteomes" id="UP000827284">
    <property type="component" value="Unassembled WGS sequence"/>
</dbReference>
<dbReference type="CDD" id="cd16012">
    <property type="entry name" value="ALP"/>
    <property type="match status" value="1"/>
</dbReference>
<feature type="compositionally biased region" description="Low complexity" evidence="5">
    <location>
        <begin position="1151"/>
        <end position="1165"/>
    </location>
</feature>
<feature type="binding site" evidence="3">
    <location>
        <position position="632"/>
    </location>
    <ligand>
        <name>Zn(2+)</name>
        <dbReference type="ChEBI" id="CHEBI:29105"/>
        <label>2</label>
    </ligand>
</feature>
<dbReference type="EMBL" id="BQFW01000014">
    <property type="protein sequence ID" value="GJJ78191.1"/>
    <property type="molecule type" value="Genomic_DNA"/>
</dbReference>
<feature type="compositionally biased region" description="Low complexity" evidence="5">
    <location>
        <begin position="923"/>
        <end position="947"/>
    </location>
</feature>
<evidence type="ECO:0000256" key="5">
    <source>
        <dbReference type="SAM" id="MobiDB-lite"/>
    </source>
</evidence>
<feature type="region of interest" description="Disordered" evidence="5">
    <location>
        <begin position="1059"/>
        <end position="1204"/>
    </location>
</feature>
<proteinExistence type="inferred from homology"/>
<keyword evidence="3" id="KW-0460">Magnesium</keyword>
<dbReference type="SMART" id="SM00098">
    <property type="entry name" value="alkPPc"/>
    <property type="match status" value="1"/>
</dbReference>
<evidence type="ECO:0000313" key="9">
    <source>
        <dbReference type="Proteomes" id="UP000827284"/>
    </source>
</evidence>
<evidence type="ECO:0000256" key="4">
    <source>
        <dbReference type="RuleBase" id="RU003946"/>
    </source>
</evidence>
<dbReference type="EC" id="3.1.3.1" evidence="1"/>
<dbReference type="PRINTS" id="PR00113">
    <property type="entry name" value="ALKPHPHTASE"/>
</dbReference>
<organism evidence="8 9">
    <name type="scientific">Entomortierella parvispora</name>
    <dbReference type="NCBI Taxonomy" id="205924"/>
    <lineage>
        <taxon>Eukaryota</taxon>
        <taxon>Fungi</taxon>
        <taxon>Fungi incertae sedis</taxon>
        <taxon>Mucoromycota</taxon>
        <taxon>Mortierellomycotina</taxon>
        <taxon>Mortierellomycetes</taxon>
        <taxon>Mortierellales</taxon>
        <taxon>Mortierellaceae</taxon>
        <taxon>Entomortierella</taxon>
    </lineage>
</organism>
<feature type="binding site" evidence="3">
    <location>
        <position position="306"/>
    </location>
    <ligand>
        <name>Mg(2+)</name>
        <dbReference type="ChEBI" id="CHEBI:18420"/>
    </ligand>
</feature>
<feature type="region of interest" description="Disordered" evidence="5">
    <location>
        <begin position="246"/>
        <end position="270"/>
    </location>
</feature>
<feature type="domain" description="CCD97-like C-terminal" evidence="7">
    <location>
        <begin position="967"/>
        <end position="1253"/>
    </location>
</feature>
<feature type="region of interest" description="Disordered" evidence="5">
    <location>
        <begin position="993"/>
        <end position="1037"/>
    </location>
</feature>
<feature type="chain" id="PRO_5040356223" description="alkaline phosphatase" evidence="6">
    <location>
        <begin position="22"/>
        <end position="1322"/>
    </location>
</feature>
<dbReference type="InterPro" id="IPR001952">
    <property type="entry name" value="Alkaline_phosphatase"/>
</dbReference>
<dbReference type="Pfam" id="PF00245">
    <property type="entry name" value="Alk_phosphatase"/>
    <property type="match status" value="1"/>
</dbReference>
<dbReference type="PANTHER" id="PTHR11596">
    <property type="entry name" value="ALKALINE PHOSPHATASE"/>
    <property type="match status" value="1"/>
</dbReference>
<feature type="active site" description="Phosphoserine intermediate" evidence="2">
    <location>
        <position position="242"/>
    </location>
</feature>
<name>A0A9P3M142_9FUNG</name>
<evidence type="ECO:0000256" key="6">
    <source>
        <dbReference type="SAM" id="SignalP"/>
    </source>
</evidence>
<feature type="compositionally biased region" description="Acidic residues" evidence="5">
    <location>
        <begin position="1235"/>
        <end position="1244"/>
    </location>
</feature>
<dbReference type="Gene3D" id="3.40.720.10">
    <property type="entry name" value="Alkaline Phosphatase, subunit A"/>
    <property type="match status" value="1"/>
</dbReference>
<dbReference type="OrthoDB" id="5818554at2759"/>